<keyword evidence="6" id="KW-0406">Ion transport</keyword>
<comment type="subcellular location">
    <subcellularLocation>
        <location evidence="6">Cell membrane</location>
        <topology evidence="6">Multi-pass membrane protein</topology>
    </subcellularLocation>
    <subcellularLocation>
        <location evidence="1">Membrane</location>
        <topology evidence="1">Multi-pass membrane protein</topology>
    </subcellularLocation>
</comment>
<feature type="transmembrane region" description="Helical" evidence="6">
    <location>
        <begin position="395"/>
        <end position="417"/>
    </location>
</feature>
<accession>A0A0R1LNW1</accession>
<feature type="transmembrane region" description="Helical" evidence="6">
    <location>
        <begin position="37"/>
        <end position="56"/>
    </location>
</feature>
<dbReference type="Pfam" id="PF01566">
    <property type="entry name" value="Nramp"/>
    <property type="match status" value="1"/>
</dbReference>
<evidence type="ECO:0000256" key="6">
    <source>
        <dbReference type="HAMAP-Rule" id="MF_00221"/>
    </source>
</evidence>
<feature type="transmembrane region" description="Helical" evidence="6">
    <location>
        <begin position="148"/>
        <end position="170"/>
    </location>
</feature>
<dbReference type="GO" id="GO:0005384">
    <property type="term" value="F:manganese ion transmembrane transporter activity"/>
    <property type="evidence" value="ECO:0007669"/>
    <property type="project" value="TreeGrafter"/>
</dbReference>
<feature type="transmembrane region" description="Helical" evidence="6">
    <location>
        <begin position="177"/>
        <end position="194"/>
    </location>
</feature>
<feature type="transmembrane region" description="Helical" evidence="6">
    <location>
        <begin position="365"/>
        <end position="383"/>
    </location>
</feature>
<dbReference type="GO" id="GO:0005886">
    <property type="term" value="C:plasma membrane"/>
    <property type="evidence" value="ECO:0007669"/>
    <property type="project" value="UniProtKB-SubCell"/>
</dbReference>
<dbReference type="PANTHER" id="PTHR11706">
    <property type="entry name" value="SOLUTE CARRIER PROTEIN FAMILY 11 MEMBER"/>
    <property type="match status" value="1"/>
</dbReference>
<evidence type="ECO:0000256" key="4">
    <source>
        <dbReference type="ARBA" id="ARBA00022989"/>
    </source>
</evidence>
<dbReference type="HAMAP" id="MF_00221">
    <property type="entry name" value="NRAMP"/>
    <property type="match status" value="1"/>
</dbReference>
<dbReference type="OrthoDB" id="9787548at2"/>
<gene>
    <name evidence="6" type="primary">mntH</name>
    <name evidence="7" type="ORF">FD04_GL001613</name>
</gene>
<feature type="transmembrane region" description="Helical" evidence="6">
    <location>
        <begin position="119"/>
        <end position="142"/>
    </location>
</feature>
<protein>
    <recommendedName>
        <fullName evidence="6">Divalent metal cation transporter MntH</fullName>
    </recommendedName>
</protein>
<dbReference type="PANTHER" id="PTHR11706:SF33">
    <property type="entry name" value="NATURAL RESISTANCE-ASSOCIATED MACROPHAGE PROTEIN 2"/>
    <property type="match status" value="1"/>
</dbReference>
<feature type="transmembrane region" description="Helical" evidence="6">
    <location>
        <begin position="429"/>
        <end position="450"/>
    </location>
</feature>
<reference evidence="7 8" key="1">
    <citation type="journal article" date="2015" name="Genome Announc.">
        <title>Expanding the biotechnology potential of lactobacilli through comparative genomics of 213 strains and associated genera.</title>
        <authorList>
            <person name="Sun Z."/>
            <person name="Harris H.M."/>
            <person name="McCann A."/>
            <person name="Guo C."/>
            <person name="Argimon S."/>
            <person name="Zhang W."/>
            <person name="Yang X."/>
            <person name="Jeffery I.B."/>
            <person name="Cooney J.C."/>
            <person name="Kagawa T.F."/>
            <person name="Liu W."/>
            <person name="Song Y."/>
            <person name="Salvetti E."/>
            <person name="Wrobel A."/>
            <person name="Rasinkangas P."/>
            <person name="Parkhill J."/>
            <person name="Rea M.C."/>
            <person name="O'Sullivan O."/>
            <person name="Ritari J."/>
            <person name="Douillard F.P."/>
            <person name="Paul Ross R."/>
            <person name="Yang R."/>
            <person name="Briner A.E."/>
            <person name="Felis G.E."/>
            <person name="de Vos W.M."/>
            <person name="Barrangou R."/>
            <person name="Klaenhammer T.R."/>
            <person name="Caufield P.W."/>
            <person name="Cui Y."/>
            <person name="Zhang H."/>
            <person name="O'Toole P.W."/>
        </authorList>
    </citation>
    <scope>NUCLEOTIDE SEQUENCE [LARGE SCALE GENOMIC DNA]</scope>
    <source>
        <strain evidence="7 8">DSM 19909</strain>
    </source>
</reference>
<dbReference type="GO" id="GO:0034755">
    <property type="term" value="P:iron ion transmembrane transport"/>
    <property type="evidence" value="ECO:0007669"/>
    <property type="project" value="TreeGrafter"/>
</dbReference>
<keyword evidence="4 6" id="KW-1133">Transmembrane helix</keyword>
<evidence type="ECO:0000256" key="3">
    <source>
        <dbReference type="ARBA" id="ARBA00022692"/>
    </source>
</evidence>
<dbReference type="EMBL" id="AZEE01000029">
    <property type="protein sequence ID" value="KRK97580.1"/>
    <property type="molecule type" value="Genomic_DNA"/>
</dbReference>
<dbReference type="GO" id="GO:0046872">
    <property type="term" value="F:metal ion binding"/>
    <property type="evidence" value="ECO:0007669"/>
    <property type="project" value="UniProtKB-UniRule"/>
</dbReference>
<evidence type="ECO:0000256" key="5">
    <source>
        <dbReference type="ARBA" id="ARBA00023136"/>
    </source>
</evidence>
<dbReference type="NCBIfam" id="NF001923">
    <property type="entry name" value="PRK00701.1"/>
    <property type="match status" value="1"/>
</dbReference>
<comment type="similarity">
    <text evidence="6">Belongs to the NRAMP family.</text>
</comment>
<dbReference type="NCBIfam" id="TIGR01197">
    <property type="entry name" value="nramp"/>
    <property type="match status" value="1"/>
</dbReference>
<name>A0A0R1LNW1_9LACO</name>
<evidence type="ECO:0000313" key="7">
    <source>
        <dbReference type="EMBL" id="KRK97580.1"/>
    </source>
</evidence>
<evidence type="ECO:0000256" key="1">
    <source>
        <dbReference type="ARBA" id="ARBA00004141"/>
    </source>
</evidence>
<dbReference type="STRING" id="1423776.FD04_GL001613"/>
<feature type="transmembrane region" description="Helical" evidence="6">
    <location>
        <begin position="274"/>
        <end position="294"/>
    </location>
</feature>
<dbReference type="GO" id="GO:0015293">
    <property type="term" value="F:symporter activity"/>
    <property type="evidence" value="ECO:0007669"/>
    <property type="project" value="UniProtKB-UniRule"/>
</dbReference>
<evidence type="ECO:0000313" key="8">
    <source>
        <dbReference type="Proteomes" id="UP000051160"/>
    </source>
</evidence>
<comment type="caution">
    <text evidence="7">The sequence shown here is derived from an EMBL/GenBank/DDBJ whole genome shotgun (WGS) entry which is preliminary data.</text>
</comment>
<feature type="transmembrane region" description="Helical" evidence="6">
    <location>
        <begin position="76"/>
        <end position="99"/>
    </location>
</feature>
<evidence type="ECO:0000256" key="2">
    <source>
        <dbReference type="ARBA" id="ARBA00022448"/>
    </source>
</evidence>
<organism evidence="7 8">
    <name type="scientific">Secundilactobacillus odoratitofui DSM 19909 = JCM 15043</name>
    <dbReference type="NCBI Taxonomy" id="1423776"/>
    <lineage>
        <taxon>Bacteria</taxon>
        <taxon>Bacillati</taxon>
        <taxon>Bacillota</taxon>
        <taxon>Bacilli</taxon>
        <taxon>Lactobacillales</taxon>
        <taxon>Lactobacillaceae</taxon>
        <taxon>Secundilactobacillus</taxon>
    </lineage>
</organism>
<keyword evidence="8" id="KW-1185">Reference proteome</keyword>
<dbReference type="GO" id="GO:0015086">
    <property type="term" value="F:cadmium ion transmembrane transporter activity"/>
    <property type="evidence" value="ECO:0007669"/>
    <property type="project" value="TreeGrafter"/>
</dbReference>
<sequence length="468" mass="50639">MKEADEEKRAGFVQGVGGDGKSLDEVNGSVQVPKNAGFWKTLMAYTGPGILIAVGYMDPGNWITSIAGGAQFKYKLLTVVLISSLIAMLLQAMSAKLGIVTGKDLAQLTRERTSKKMGIVLWVIAELAIMATDIAEIIGSGIALKLLFHIPLIVGIIITAADVLLLLLLMKLGFRKIEAIVATLVTVILLVFAYEVALSNPSIAGILGGYVPSSDVITNHSMLYLSLGIVGATVMPHDLYLGSSISQTRQLDRSDRNDIAKAIKFSTIDSNIQLFLAFIVNSLLLILGAALFFGTDSSLGRFVDLFNALSNSQIVGAIASPMLSMLFAIALLSSGQSSTITGTLSGQIIMEGFIRLRVPLWVQRLVTRLLSVTPVLIFAIYYHGNEAKIEDLLTISQVFLSIALPFAVIPLVIFTSSKTLMGEFANRTWVKYSAWVITVVLIILNIYLIGQTLMPYIETFLTDIQKIM</sequence>
<dbReference type="NCBIfam" id="NF037982">
    <property type="entry name" value="Nramp_1"/>
    <property type="match status" value="1"/>
</dbReference>
<dbReference type="PRINTS" id="PR00447">
    <property type="entry name" value="NATRESASSCMP"/>
</dbReference>
<keyword evidence="6" id="KW-0769">Symport</keyword>
<dbReference type="AlphaFoldDB" id="A0A0R1LNW1"/>
<comment type="function">
    <text evidence="6">H(+)-stimulated, divalent metal cation uptake system.</text>
</comment>
<feature type="transmembrane region" description="Helical" evidence="6">
    <location>
        <begin position="222"/>
        <end position="241"/>
    </location>
</feature>
<keyword evidence="2 6" id="KW-0813">Transport</keyword>
<dbReference type="InterPro" id="IPR001046">
    <property type="entry name" value="NRAMP_fam"/>
</dbReference>
<dbReference type="PATRIC" id="fig|1423776.4.peg.1633"/>
<dbReference type="Proteomes" id="UP000051160">
    <property type="component" value="Unassembled WGS sequence"/>
</dbReference>
<keyword evidence="6" id="KW-1003">Cell membrane</keyword>
<keyword evidence="5 6" id="KW-0472">Membrane</keyword>
<dbReference type="RefSeq" id="WP_056948526.1">
    <property type="nucleotide sequence ID" value="NZ_AZEE01000029.1"/>
</dbReference>
<proteinExistence type="inferred from homology"/>
<keyword evidence="3 6" id="KW-0812">Transmembrane</keyword>
<feature type="transmembrane region" description="Helical" evidence="6">
    <location>
        <begin position="314"/>
        <end position="332"/>
    </location>
</feature>